<evidence type="ECO:0000313" key="1">
    <source>
        <dbReference type="EMBL" id="MCC0178074.1"/>
    </source>
</evidence>
<dbReference type="RefSeq" id="WP_229641140.1">
    <property type="nucleotide sequence ID" value="NZ_JADWDC010000034.1"/>
</dbReference>
<keyword evidence="2" id="KW-1185">Reference proteome</keyword>
<evidence type="ECO:0000313" key="2">
    <source>
        <dbReference type="Proteomes" id="UP000729733"/>
    </source>
</evidence>
<sequence length="281" mass="32143">MSFYTPSNNSLNDVMRMIRWDDFKYVVQSTKDIAAEVRKDNRRKQREFSTCLMITPIKEILDPISRMFNYRCSDDSLFYLISQAVCKIGTLVRELREYAELKYVSRLEEVSSILVSFIGKNQGIQLELFDSQEYFDPNGAKRKLPCFIRWYNGILREISLHFRDKSKKVGFSNPYKNCGKIPHMQLSIPFGRAKAEAAKKLYMAAYFDVSPEADTTISKEEKPPVDLAGLGLRTLRKVAKSLGVAQKVDGKDRTKASFVEVLSGLFQTERERVTEALAAVG</sequence>
<reference evidence="1" key="1">
    <citation type="journal article" date="2021" name="Antonie Van Leeuwenhoek">
        <title>Draft genome and description of Waterburya agarophytonicola gen. nov. sp. nov. (Pleurocapsales, Cyanobacteria): a seaweed symbiont.</title>
        <authorList>
            <person name="Bonthond G."/>
            <person name="Shalygin S."/>
            <person name="Bayer T."/>
            <person name="Weinberger F."/>
        </authorList>
    </citation>
    <scope>NUCLEOTIDE SEQUENCE</scope>
    <source>
        <strain evidence="1">KI4</strain>
    </source>
</reference>
<proteinExistence type="predicted"/>
<dbReference type="Proteomes" id="UP000729733">
    <property type="component" value="Unassembled WGS sequence"/>
</dbReference>
<name>A0A964BRW6_9CYAN</name>
<protein>
    <submittedName>
        <fullName evidence="1">Uncharacterized protein</fullName>
    </submittedName>
</protein>
<organism evidence="1 2">
    <name type="scientific">Waterburya agarophytonicola KI4</name>
    <dbReference type="NCBI Taxonomy" id="2874699"/>
    <lineage>
        <taxon>Bacteria</taxon>
        <taxon>Bacillati</taxon>
        <taxon>Cyanobacteriota</taxon>
        <taxon>Cyanophyceae</taxon>
        <taxon>Pleurocapsales</taxon>
        <taxon>Hyellaceae</taxon>
        <taxon>Waterburya</taxon>
        <taxon>Waterburya agarophytonicola</taxon>
    </lineage>
</organism>
<dbReference type="AlphaFoldDB" id="A0A964BRW6"/>
<dbReference type="EMBL" id="JADWDC010000034">
    <property type="protein sequence ID" value="MCC0178074.1"/>
    <property type="molecule type" value="Genomic_DNA"/>
</dbReference>
<comment type="caution">
    <text evidence="1">The sequence shown here is derived from an EMBL/GenBank/DDBJ whole genome shotgun (WGS) entry which is preliminary data.</text>
</comment>
<accession>A0A964BRW6</accession>
<gene>
    <name evidence="1" type="ORF">I4641_13900</name>
</gene>